<dbReference type="PANTHER" id="PTHR45641">
    <property type="entry name" value="TETRATRICOPEPTIDE REPEAT PROTEIN (AFU_ORTHOLOGUE AFUA_6G03870)"/>
    <property type="match status" value="1"/>
</dbReference>
<gene>
    <name evidence="5" type="ORF">JXQ802_LOCUS48123</name>
    <name evidence="4" type="ORF">PYM288_LOCUS32153</name>
</gene>
<dbReference type="InterPro" id="IPR011990">
    <property type="entry name" value="TPR-like_helical_dom_sf"/>
</dbReference>
<dbReference type="Proteomes" id="UP000663854">
    <property type="component" value="Unassembled WGS sequence"/>
</dbReference>
<reference evidence="5" key="1">
    <citation type="submission" date="2021-02" db="EMBL/GenBank/DDBJ databases">
        <authorList>
            <person name="Nowell W R."/>
        </authorList>
    </citation>
    <scope>NUCLEOTIDE SEQUENCE</scope>
</reference>
<dbReference type="SUPFAM" id="SSF48452">
    <property type="entry name" value="TPR-like"/>
    <property type="match status" value="1"/>
</dbReference>
<keyword evidence="2 3" id="KW-0802">TPR repeat</keyword>
<evidence type="ECO:0000313" key="6">
    <source>
        <dbReference type="Proteomes" id="UP000663870"/>
    </source>
</evidence>
<sequence length="137" mass="15665">MLNRPLPEQNVETIMKIGFFLHDLHKQIVNMHNEQSKTRDHNKFIVYRGQGMASTDIEKKALHIHEKSPTTDDSTLATTYNNIDVAYRLIEDYTSALSSYEKALVVREKSLIPDDSVLASIYSSIGSVYHSIKNLRL</sequence>
<accession>A0A816AME1</accession>
<dbReference type="Proteomes" id="UP000663870">
    <property type="component" value="Unassembled WGS sequence"/>
</dbReference>
<dbReference type="EMBL" id="CAJNOL010005072">
    <property type="protein sequence ID" value="CAF1599444.1"/>
    <property type="molecule type" value="Genomic_DNA"/>
</dbReference>
<keyword evidence="6" id="KW-1185">Reference proteome</keyword>
<dbReference type="PANTHER" id="PTHR45641:SF19">
    <property type="entry name" value="NEPHROCYSTIN-3"/>
    <property type="match status" value="1"/>
</dbReference>
<evidence type="ECO:0000256" key="3">
    <source>
        <dbReference type="PROSITE-ProRule" id="PRU00339"/>
    </source>
</evidence>
<name>A0A816AME1_9BILA</name>
<keyword evidence="1" id="KW-0677">Repeat</keyword>
<proteinExistence type="predicted"/>
<dbReference type="AlphaFoldDB" id="A0A816AME1"/>
<evidence type="ECO:0000313" key="4">
    <source>
        <dbReference type="EMBL" id="CAF1346289.1"/>
    </source>
</evidence>
<comment type="caution">
    <text evidence="5">The sequence shown here is derived from an EMBL/GenBank/DDBJ whole genome shotgun (WGS) entry which is preliminary data.</text>
</comment>
<evidence type="ECO:0000313" key="5">
    <source>
        <dbReference type="EMBL" id="CAF1599444.1"/>
    </source>
</evidence>
<organism evidence="5 6">
    <name type="scientific">Rotaria sordida</name>
    <dbReference type="NCBI Taxonomy" id="392033"/>
    <lineage>
        <taxon>Eukaryota</taxon>
        <taxon>Metazoa</taxon>
        <taxon>Spiralia</taxon>
        <taxon>Gnathifera</taxon>
        <taxon>Rotifera</taxon>
        <taxon>Eurotatoria</taxon>
        <taxon>Bdelloidea</taxon>
        <taxon>Philodinida</taxon>
        <taxon>Philodinidae</taxon>
        <taxon>Rotaria</taxon>
    </lineage>
</organism>
<dbReference type="PROSITE" id="PS50005">
    <property type="entry name" value="TPR"/>
    <property type="match status" value="1"/>
</dbReference>
<protein>
    <submittedName>
        <fullName evidence="5">Uncharacterized protein</fullName>
    </submittedName>
</protein>
<dbReference type="EMBL" id="CAJNOH010003713">
    <property type="protein sequence ID" value="CAF1346289.1"/>
    <property type="molecule type" value="Genomic_DNA"/>
</dbReference>
<dbReference type="InterPro" id="IPR019734">
    <property type="entry name" value="TPR_rpt"/>
</dbReference>
<evidence type="ECO:0000256" key="2">
    <source>
        <dbReference type="ARBA" id="ARBA00022803"/>
    </source>
</evidence>
<dbReference type="Gene3D" id="1.25.40.10">
    <property type="entry name" value="Tetratricopeptide repeat domain"/>
    <property type="match status" value="1"/>
</dbReference>
<evidence type="ECO:0000256" key="1">
    <source>
        <dbReference type="ARBA" id="ARBA00022737"/>
    </source>
</evidence>
<feature type="repeat" description="TPR" evidence="3">
    <location>
        <begin position="77"/>
        <end position="110"/>
    </location>
</feature>